<proteinExistence type="inferred from homology"/>
<dbReference type="AlphaFoldDB" id="A0A9D3Q3P9"/>
<evidence type="ECO:0000256" key="5">
    <source>
        <dbReference type="ARBA" id="ARBA00022475"/>
    </source>
</evidence>
<dbReference type="Pfam" id="PF02493">
    <property type="entry name" value="MORN"/>
    <property type="match status" value="2"/>
</dbReference>
<keyword evidence="7" id="KW-0677">Repeat</keyword>
<evidence type="ECO:0000256" key="7">
    <source>
        <dbReference type="ARBA" id="ARBA00022737"/>
    </source>
</evidence>
<keyword evidence="9 13" id="KW-1133">Transmembrane helix</keyword>
<gene>
    <name evidence="14" type="ORF">MATL_G00093060</name>
</gene>
<feature type="region of interest" description="Disordered" evidence="12">
    <location>
        <begin position="16"/>
        <end position="88"/>
    </location>
</feature>
<feature type="transmembrane region" description="Helical" evidence="13">
    <location>
        <begin position="413"/>
        <end position="433"/>
    </location>
</feature>
<dbReference type="Proteomes" id="UP001046870">
    <property type="component" value="Chromosome 7"/>
</dbReference>
<dbReference type="EMBL" id="JAFDVH010000007">
    <property type="protein sequence ID" value="KAG7473200.1"/>
    <property type="molecule type" value="Genomic_DNA"/>
</dbReference>
<feature type="region of interest" description="Disordered" evidence="12">
    <location>
        <begin position="254"/>
        <end position="298"/>
    </location>
</feature>
<dbReference type="OrthoDB" id="284854at2759"/>
<keyword evidence="5" id="KW-1003">Cell membrane</keyword>
<organism evidence="14 15">
    <name type="scientific">Megalops atlanticus</name>
    <name type="common">Tarpon</name>
    <name type="synonym">Clupea gigantea</name>
    <dbReference type="NCBI Taxonomy" id="7932"/>
    <lineage>
        <taxon>Eukaryota</taxon>
        <taxon>Metazoa</taxon>
        <taxon>Chordata</taxon>
        <taxon>Craniata</taxon>
        <taxon>Vertebrata</taxon>
        <taxon>Euteleostomi</taxon>
        <taxon>Actinopterygii</taxon>
        <taxon>Neopterygii</taxon>
        <taxon>Teleostei</taxon>
        <taxon>Elopiformes</taxon>
        <taxon>Megalopidae</taxon>
        <taxon>Megalops</taxon>
    </lineage>
</organism>
<dbReference type="InterPro" id="IPR017191">
    <property type="entry name" value="Junctophilin"/>
</dbReference>
<dbReference type="PANTHER" id="PTHR23085:SF7">
    <property type="entry name" value="JUNCTOPHILIN-3"/>
    <property type="match status" value="1"/>
</dbReference>
<sequence>MAARFPGFLARASLRFGRERSARPRGRGRLGGTREKWAPGALRRAESQGAGGFETPGRLCGRTDTGPRPAPRLGLPRAGAAAADEPDATATEVYAGEWRGDWRAGLGVARRSDGLRYEGEWAGDRRHGYGATTFPDGSREEGKYKRDALAGGRRRNLIPLRAGKAREKVERAVEAAAKAADIAQQKAEIAASRTAHARAKAEAADAVALKAEEECRLARLAAKEFSPSFQHRGNGLEYQRLARGYSMETYAEPLLGGAPGSPELYMKGTTPPDLTPELSPAPTPPEEPRTHRPPAHRVRGARFHRQGAVDDGTGGAGDVQLSAYELETRPLLPTDSAPPPPPPRQSGHARPSPRKPRAGPGGGEGLRLGEGIGEGPRPLCRDVTLSPPTRSTPIIPESEEEGAIKQNTGSSPLLVAMVILLNIGVAVLFIHLFI</sequence>
<keyword evidence="8" id="KW-0256">Endoplasmic reticulum</keyword>
<accession>A0A9D3Q3P9</accession>
<comment type="subcellular location">
    <subcellularLocation>
        <location evidence="3">Cell membrane</location>
    </subcellularLocation>
    <subcellularLocation>
        <location evidence="2">Endomembrane system</location>
        <topology evidence="2">Peripheral membrane protein</topology>
    </subcellularLocation>
    <subcellularLocation>
        <location evidence="1">Endoplasmic reticulum membrane</location>
        <topology evidence="1">Single-pass type IV membrane protein</topology>
    </subcellularLocation>
</comment>
<dbReference type="FunFam" id="2.20.110.10:FF:000001">
    <property type="entry name" value="Junctophilin"/>
    <property type="match status" value="1"/>
</dbReference>
<dbReference type="InterPro" id="IPR003409">
    <property type="entry name" value="MORN"/>
</dbReference>
<comment type="caution">
    <text evidence="14">The sequence shown here is derived from an EMBL/GenBank/DDBJ whole genome shotgun (WGS) entry which is preliminary data.</text>
</comment>
<name>A0A9D3Q3P9_MEGAT</name>
<keyword evidence="6 13" id="KW-0812">Transmembrane</keyword>
<dbReference type="GO" id="GO:0030314">
    <property type="term" value="C:junctional membrane complex"/>
    <property type="evidence" value="ECO:0007669"/>
    <property type="project" value="InterPro"/>
</dbReference>
<evidence type="ECO:0000313" key="14">
    <source>
        <dbReference type="EMBL" id="KAG7473200.1"/>
    </source>
</evidence>
<dbReference type="GO" id="GO:0048167">
    <property type="term" value="P:regulation of synaptic plasticity"/>
    <property type="evidence" value="ECO:0007669"/>
    <property type="project" value="TreeGrafter"/>
</dbReference>
<evidence type="ECO:0000256" key="1">
    <source>
        <dbReference type="ARBA" id="ARBA00004163"/>
    </source>
</evidence>
<comment type="similarity">
    <text evidence="4">Belongs to the junctophilin family.</text>
</comment>
<dbReference type="Gene3D" id="2.20.110.10">
    <property type="entry name" value="Histone H3 K4-specific methyltransferase SET7/9 N-terminal domain"/>
    <property type="match status" value="1"/>
</dbReference>
<dbReference type="GO" id="GO:0005789">
    <property type="term" value="C:endoplasmic reticulum membrane"/>
    <property type="evidence" value="ECO:0007669"/>
    <property type="project" value="UniProtKB-SubCell"/>
</dbReference>
<feature type="compositionally biased region" description="Gly residues" evidence="12">
    <location>
        <begin position="359"/>
        <end position="374"/>
    </location>
</feature>
<dbReference type="GO" id="GO:0005886">
    <property type="term" value="C:plasma membrane"/>
    <property type="evidence" value="ECO:0007669"/>
    <property type="project" value="UniProtKB-SubCell"/>
</dbReference>
<evidence type="ECO:0000256" key="4">
    <source>
        <dbReference type="ARBA" id="ARBA00008599"/>
    </source>
</evidence>
<protein>
    <recommendedName>
        <fullName evidence="16">Junctophilin</fullName>
    </recommendedName>
</protein>
<evidence type="ECO:0000313" key="15">
    <source>
        <dbReference type="Proteomes" id="UP001046870"/>
    </source>
</evidence>
<evidence type="ECO:0000256" key="9">
    <source>
        <dbReference type="ARBA" id="ARBA00022989"/>
    </source>
</evidence>
<keyword evidence="15" id="KW-1185">Reference proteome</keyword>
<evidence type="ECO:0000256" key="13">
    <source>
        <dbReference type="SAM" id="Phobius"/>
    </source>
</evidence>
<dbReference type="PANTHER" id="PTHR23085">
    <property type="entry name" value="GH28348P"/>
    <property type="match status" value="1"/>
</dbReference>
<feature type="compositionally biased region" description="Low complexity" evidence="12">
    <location>
        <begin position="71"/>
        <end position="88"/>
    </location>
</feature>
<evidence type="ECO:0000256" key="6">
    <source>
        <dbReference type="ARBA" id="ARBA00022692"/>
    </source>
</evidence>
<evidence type="ECO:0000256" key="2">
    <source>
        <dbReference type="ARBA" id="ARBA00004184"/>
    </source>
</evidence>
<reference evidence="14" key="1">
    <citation type="submission" date="2021-01" db="EMBL/GenBank/DDBJ databases">
        <authorList>
            <person name="Zahm M."/>
            <person name="Roques C."/>
            <person name="Cabau C."/>
            <person name="Klopp C."/>
            <person name="Donnadieu C."/>
            <person name="Jouanno E."/>
            <person name="Lampietro C."/>
            <person name="Louis A."/>
            <person name="Herpin A."/>
            <person name="Echchiki A."/>
            <person name="Berthelot C."/>
            <person name="Parey E."/>
            <person name="Roest-Crollius H."/>
            <person name="Braasch I."/>
            <person name="Postlethwait J."/>
            <person name="Bobe J."/>
            <person name="Montfort J."/>
            <person name="Bouchez O."/>
            <person name="Begum T."/>
            <person name="Mejri S."/>
            <person name="Adams A."/>
            <person name="Chen W.-J."/>
            <person name="Guiguen Y."/>
        </authorList>
    </citation>
    <scope>NUCLEOTIDE SEQUENCE</scope>
    <source>
        <strain evidence="14">YG-15Mar2019-1</strain>
        <tissue evidence="14">Brain</tissue>
    </source>
</reference>
<evidence type="ECO:0000256" key="8">
    <source>
        <dbReference type="ARBA" id="ARBA00022824"/>
    </source>
</evidence>
<feature type="region of interest" description="Disordered" evidence="12">
    <location>
        <begin position="330"/>
        <end position="396"/>
    </location>
</feature>
<keyword evidence="11" id="KW-0175">Coiled coil</keyword>
<evidence type="ECO:0000256" key="10">
    <source>
        <dbReference type="ARBA" id="ARBA00023136"/>
    </source>
</evidence>
<evidence type="ECO:0008006" key="16">
    <source>
        <dbReference type="Google" id="ProtNLM"/>
    </source>
</evidence>
<evidence type="ECO:0000256" key="12">
    <source>
        <dbReference type="SAM" id="MobiDB-lite"/>
    </source>
</evidence>
<dbReference type="SMART" id="SM00698">
    <property type="entry name" value="MORN"/>
    <property type="match status" value="2"/>
</dbReference>
<keyword evidence="10 13" id="KW-0472">Membrane</keyword>
<evidence type="ECO:0000256" key="11">
    <source>
        <dbReference type="SAM" id="Coils"/>
    </source>
</evidence>
<dbReference type="SUPFAM" id="SSF82185">
    <property type="entry name" value="Histone H3 K4-specific methyltransferase SET7/9 N-terminal domain"/>
    <property type="match status" value="1"/>
</dbReference>
<feature type="coiled-coil region" evidence="11">
    <location>
        <begin position="166"/>
        <end position="202"/>
    </location>
</feature>
<evidence type="ECO:0000256" key="3">
    <source>
        <dbReference type="ARBA" id="ARBA00004236"/>
    </source>
</evidence>